<dbReference type="GO" id="GO:0004775">
    <property type="term" value="F:succinate-CoA ligase (ADP-forming) activity"/>
    <property type="evidence" value="ECO:0007669"/>
    <property type="project" value="TreeGrafter"/>
</dbReference>
<proteinExistence type="predicted"/>
<dbReference type="PANTHER" id="PTHR11117">
    <property type="entry name" value="SUCCINYL-COA LIGASE SUBUNIT ALPHA"/>
    <property type="match status" value="1"/>
</dbReference>
<dbReference type="Gene3D" id="3.40.50.261">
    <property type="entry name" value="Succinyl-CoA synthetase domains"/>
    <property type="match status" value="1"/>
</dbReference>
<evidence type="ECO:0000259" key="2">
    <source>
        <dbReference type="SMART" id="SM00881"/>
    </source>
</evidence>
<dbReference type="Gene3D" id="3.40.50.720">
    <property type="entry name" value="NAD(P)-binding Rossmann-like Domain"/>
    <property type="match status" value="1"/>
</dbReference>
<protein>
    <recommendedName>
        <fullName evidence="2">CoA-binding domain-containing protein</fullName>
    </recommendedName>
</protein>
<dbReference type="GO" id="GO:0009361">
    <property type="term" value="C:succinate-CoA ligase complex (ADP-forming)"/>
    <property type="evidence" value="ECO:0007669"/>
    <property type="project" value="TreeGrafter"/>
</dbReference>
<accession>A0AA36E371</accession>
<dbReference type="InterPro" id="IPR036291">
    <property type="entry name" value="NAD(P)-bd_dom_sf"/>
</dbReference>
<name>A0AA36E371_LACSI</name>
<dbReference type="InterPro" id="IPR016102">
    <property type="entry name" value="Succinyl-CoA_synth-like"/>
</dbReference>
<dbReference type="InterPro" id="IPR003781">
    <property type="entry name" value="CoA-bd"/>
</dbReference>
<dbReference type="InterPro" id="IPR005811">
    <property type="entry name" value="SUCC_ACL_C"/>
</dbReference>
<evidence type="ECO:0000256" key="1">
    <source>
        <dbReference type="ARBA" id="ARBA00011412"/>
    </source>
</evidence>
<dbReference type="GO" id="GO:0005739">
    <property type="term" value="C:mitochondrion"/>
    <property type="evidence" value="ECO:0007669"/>
    <property type="project" value="TreeGrafter"/>
</dbReference>
<organism evidence="3 4">
    <name type="scientific">Lactuca saligna</name>
    <name type="common">Willowleaf lettuce</name>
    <dbReference type="NCBI Taxonomy" id="75948"/>
    <lineage>
        <taxon>Eukaryota</taxon>
        <taxon>Viridiplantae</taxon>
        <taxon>Streptophyta</taxon>
        <taxon>Embryophyta</taxon>
        <taxon>Tracheophyta</taxon>
        <taxon>Spermatophyta</taxon>
        <taxon>Magnoliopsida</taxon>
        <taxon>eudicotyledons</taxon>
        <taxon>Gunneridae</taxon>
        <taxon>Pentapetalae</taxon>
        <taxon>asterids</taxon>
        <taxon>campanulids</taxon>
        <taxon>Asterales</taxon>
        <taxon>Asteraceae</taxon>
        <taxon>Cichorioideae</taxon>
        <taxon>Cichorieae</taxon>
        <taxon>Lactucinae</taxon>
        <taxon>Lactuca</taxon>
    </lineage>
</organism>
<comment type="subunit">
    <text evidence="1">Heterooctamer of 4 alpha and 4 beta chains.</text>
</comment>
<evidence type="ECO:0000313" key="4">
    <source>
        <dbReference type="Proteomes" id="UP001177003"/>
    </source>
</evidence>
<gene>
    <name evidence="3" type="ORF">LSALG_LOCUS21013</name>
</gene>
<reference evidence="3" key="1">
    <citation type="submission" date="2023-04" db="EMBL/GenBank/DDBJ databases">
        <authorList>
            <person name="Vijverberg K."/>
            <person name="Xiong W."/>
            <person name="Schranz E."/>
        </authorList>
    </citation>
    <scope>NUCLEOTIDE SEQUENCE</scope>
</reference>
<dbReference type="GO" id="GO:0006099">
    <property type="term" value="P:tricarboxylic acid cycle"/>
    <property type="evidence" value="ECO:0007669"/>
    <property type="project" value="TreeGrafter"/>
</dbReference>
<dbReference type="PRINTS" id="PR01798">
    <property type="entry name" value="SCOASYNTHASE"/>
</dbReference>
<dbReference type="PANTHER" id="PTHR11117:SF2">
    <property type="entry name" value="SUCCINATE--COA LIGASE [ADP_GDP-FORMING] SUBUNIT ALPHA, MITOCHONDRIAL"/>
    <property type="match status" value="1"/>
</dbReference>
<sequence length="184" mass="19878">MTSRRFTVEGTTSDIQVGGVTPKKGGTEHLGLPIFNSVADEKSETKANASVIYVPPPFVAATIMEALEVELELIVCITEAIPQHDMAALIKQSKTRLIGPNFPGIIKLEECKTRIMPGYIHKTGCIGIVSRSGTLTYEAVYQTTTVGLGQSARVGIGEDPFNKINFADCMRKFVDDPQTEDCAA</sequence>
<dbReference type="GO" id="GO:0004776">
    <property type="term" value="F:succinate-CoA ligase (GDP-forming) activity"/>
    <property type="evidence" value="ECO:0007669"/>
    <property type="project" value="TreeGrafter"/>
</dbReference>
<keyword evidence="4" id="KW-1185">Reference proteome</keyword>
<dbReference type="SMART" id="SM00881">
    <property type="entry name" value="CoA_binding"/>
    <property type="match status" value="1"/>
</dbReference>
<dbReference type="EMBL" id="OX465080">
    <property type="protein sequence ID" value="CAI9281306.1"/>
    <property type="molecule type" value="Genomic_DNA"/>
</dbReference>
<evidence type="ECO:0000313" key="3">
    <source>
        <dbReference type="EMBL" id="CAI9281306.1"/>
    </source>
</evidence>
<dbReference type="Pfam" id="PF02629">
    <property type="entry name" value="CoA_binding"/>
    <property type="match status" value="1"/>
</dbReference>
<dbReference type="SUPFAM" id="SSF52210">
    <property type="entry name" value="Succinyl-CoA synthetase domains"/>
    <property type="match status" value="1"/>
</dbReference>
<dbReference type="AlphaFoldDB" id="A0AA36E371"/>
<dbReference type="Pfam" id="PF00549">
    <property type="entry name" value="Ligase_CoA"/>
    <property type="match status" value="1"/>
</dbReference>
<dbReference type="SUPFAM" id="SSF51735">
    <property type="entry name" value="NAD(P)-binding Rossmann-fold domains"/>
    <property type="match status" value="1"/>
</dbReference>
<dbReference type="Proteomes" id="UP001177003">
    <property type="component" value="Chromosome 4"/>
</dbReference>
<feature type="domain" description="CoA-binding" evidence="2">
    <location>
        <begin position="1"/>
        <end position="81"/>
    </location>
</feature>